<evidence type="ECO:0000313" key="2">
    <source>
        <dbReference type="EMBL" id="QTB60301.1"/>
    </source>
</evidence>
<organism evidence="2">
    <name type="scientific">Burkholderia pseudomallei</name>
    <name type="common">Pseudomonas pseudomallei</name>
    <dbReference type="NCBI Taxonomy" id="28450"/>
    <lineage>
        <taxon>Bacteria</taxon>
        <taxon>Pseudomonadati</taxon>
        <taxon>Pseudomonadota</taxon>
        <taxon>Betaproteobacteria</taxon>
        <taxon>Burkholderiales</taxon>
        <taxon>Burkholderiaceae</taxon>
        <taxon>Burkholderia</taxon>
        <taxon>pseudomallei group</taxon>
    </lineage>
</organism>
<dbReference type="RefSeq" id="WP_143293069.1">
    <property type="nucleotide sequence ID" value="NZ_UUQO01000040.1"/>
</dbReference>
<dbReference type="AlphaFoldDB" id="A0A8A4DNH1"/>
<evidence type="ECO:0000256" key="1">
    <source>
        <dbReference type="SAM" id="MobiDB-lite"/>
    </source>
</evidence>
<feature type="region of interest" description="Disordered" evidence="1">
    <location>
        <begin position="15"/>
        <end position="114"/>
    </location>
</feature>
<dbReference type="EMBL" id="CP071754">
    <property type="protein sequence ID" value="QTB60301.1"/>
    <property type="molecule type" value="Genomic_DNA"/>
</dbReference>
<protein>
    <submittedName>
        <fullName evidence="2">Uncharacterized protein</fullName>
    </submittedName>
</protein>
<accession>A0A8A4DNH1</accession>
<reference evidence="2" key="1">
    <citation type="submission" date="2021-03" db="EMBL/GenBank/DDBJ databases">
        <title>Complete genome of Burkholderia pseudomallei_VBP364.</title>
        <authorList>
            <person name="Balaji V."/>
            <person name="Yamuna B."/>
            <person name="Monisha P."/>
        </authorList>
    </citation>
    <scope>NUCLEOTIDE SEQUENCE</scope>
    <source>
        <strain evidence="2">VBP364</strain>
    </source>
</reference>
<feature type="compositionally biased region" description="Basic and acidic residues" evidence="1">
    <location>
        <begin position="24"/>
        <end position="33"/>
    </location>
</feature>
<feature type="compositionally biased region" description="Low complexity" evidence="1">
    <location>
        <begin position="81"/>
        <end position="114"/>
    </location>
</feature>
<name>A0A8A4DNH1_BURPE</name>
<proteinExistence type="predicted"/>
<sequence length="114" mass="12336">MLAFNKAIIERAMARPDVSGHVLLHAERNDLHRHPARRPPRSAPGPSIERDSLPSISRPFHFPRRGPPPTPAAPRRDSLAHRAAAPPRAQSAVSVAVSRSIPTATSDTITHTAT</sequence>
<gene>
    <name evidence="2" type="ORF">J3D99_20330</name>
</gene>